<organism evidence="1 2">
    <name type="scientific">Candidatus Magnetobacterium bavaricum</name>
    <dbReference type="NCBI Taxonomy" id="29290"/>
    <lineage>
        <taxon>Bacteria</taxon>
        <taxon>Pseudomonadati</taxon>
        <taxon>Nitrospirota</taxon>
        <taxon>Thermodesulfovibrionia</taxon>
        <taxon>Thermodesulfovibrionales</taxon>
        <taxon>Candidatus Magnetobacteriaceae</taxon>
        <taxon>Candidatus Magnetobacterium</taxon>
    </lineage>
</organism>
<sequence>VPIRRLAPVFAVTEYATVPLPVPEAPEVIVIQLSLLFAVHAQVDAVVTLTLPLSAEDETDLLFGLIE</sequence>
<feature type="non-terminal residue" evidence="1">
    <location>
        <position position="1"/>
    </location>
</feature>
<protein>
    <submittedName>
        <fullName evidence="1">Uncharacterized protein</fullName>
    </submittedName>
</protein>
<evidence type="ECO:0000313" key="1">
    <source>
        <dbReference type="EMBL" id="KJU86896.1"/>
    </source>
</evidence>
<name>A0A0F3GYB6_9BACT</name>
<accession>A0A0F3GYB6</accession>
<gene>
    <name evidence="1" type="ORF">MBAV_000910</name>
</gene>
<dbReference type="Proteomes" id="UP000033423">
    <property type="component" value="Unassembled WGS sequence"/>
</dbReference>
<evidence type="ECO:0000313" key="2">
    <source>
        <dbReference type="Proteomes" id="UP000033423"/>
    </source>
</evidence>
<comment type="caution">
    <text evidence="1">The sequence shown here is derived from an EMBL/GenBank/DDBJ whole genome shotgun (WGS) entry which is preliminary data.</text>
</comment>
<dbReference type="AlphaFoldDB" id="A0A0F3GYB6"/>
<keyword evidence="2" id="KW-1185">Reference proteome</keyword>
<proteinExistence type="predicted"/>
<reference evidence="1 2" key="1">
    <citation type="submission" date="2015-02" db="EMBL/GenBank/DDBJ databases">
        <title>Single-cell genomics of uncultivated deep-branching MTB reveals a conserved set of magnetosome genes.</title>
        <authorList>
            <person name="Kolinko S."/>
            <person name="Richter M."/>
            <person name="Glockner F.O."/>
            <person name="Brachmann A."/>
            <person name="Schuler D."/>
        </authorList>
    </citation>
    <scope>NUCLEOTIDE SEQUENCE [LARGE SCALE GENOMIC DNA]</scope>
    <source>
        <strain evidence="1">TM-1</strain>
    </source>
</reference>
<dbReference type="EMBL" id="LACI01000410">
    <property type="protein sequence ID" value="KJU86896.1"/>
    <property type="molecule type" value="Genomic_DNA"/>
</dbReference>